<dbReference type="PANTHER" id="PTHR32268">
    <property type="entry name" value="HOMOSERINE O-ACETYLTRANSFERASE"/>
    <property type="match status" value="1"/>
</dbReference>
<evidence type="ECO:0000313" key="3">
    <source>
        <dbReference type="EMBL" id="KAJ9603633.1"/>
    </source>
</evidence>
<feature type="domain" description="AB hydrolase-1" evidence="2">
    <location>
        <begin position="66"/>
        <end position="159"/>
    </location>
</feature>
<dbReference type="EMBL" id="JAPDRK010000021">
    <property type="protein sequence ID" value="KAJ9603633.1"/>
    <property type="molecule type" value="Genomic_DNA"/>
</dbReference>
<evidence type="ECO:0000313" key="4">
    <source>
        <dbReference type="Proteomes" id="UP001172673"/>
    </source>
</evidence>
<keyword evidence="4" id="KW-1185">Reference proteome</keyword>
<dbReference type="AlphaFoldDB" id="A0AA38WYU0"/>
<dbReference type="InterPro" id="IPR029058">
    <property type="entry name" value="AB_hydrolase_fold"/>
</dbReference>
<proteinExistence type="inferred from homology"/>
<protein>
    <recommendedName>
        <fullName evidence="2">AB hydrolase-1 domain-containing protein</fullName>
    </recommendedName>
</protein>
<dbReference type="InterPro" id="IPR008220">
    <property type="entry name" value="HAT_MetX-like"/>
</dbReference>
<name>A0AA38WYU0_9EURO</name>
<organism evidence="3 4">
    <name type="scientific">Cladophialophora chaetospira</name>
    <dbReference type="NCBI Taxonomy" id="386627"/>
    <lineage>
        <taxon>Eukaryota</taxon>
        <taxon>Fungi</taxon>
        <taxon>Dikarya</taxon>
        <taxon>Ascomycota</taxon>
        <taxon>Pezizomycotina</taxon>
        <taxon>Eurotiomycetes</taxon>
        <taxon>Chaetothyriomycetidae</taxon>
        <taxon>Chaetothyriales</taxon>
        <taxon>Herpotrichiellaceae</taxon>
        <taxon>Cladophialophora</taxon>
    </lineage>
</organism>
<evidence type="ECO:0000259" key="2">
    <source>
        <dbReference type="Pfam" id="PF00561"/>
    </source>
</evidence>
<dbReference type="GO" id="GO:0016747">
    <property type="term" value="F:acyltransferase activity, transferring groups other than amino-acyl groups"/>
    <property type="evidence" value="ECO:0007669"/>
    <property type="project" value="InterPro"/>
</dbReference>
<dbReference type="Pfam" id="PF00561">
    <property type="entry name" value="Abhydrolase_1"/>
    <property type="match status" value="1"/>
</dbReference>
<dbReference type="InterPro" id="IPR000073">
    <property type="entry name" value="AB_hydrolase_1"/>
</dbReference>
<dbReference type="PANTHER" id="PTHR32268:SF15">
    <property type="entry name" value="HOMOSERINE ACETYLTRANSFERASE FAMILY PROTEIN (AFU_ORTHOLOGUE AFUA_1G15350)"/>
    <property type="match status" value="1"/>
</dbReference>
<sequence length="371" mass="40977">MANAATYDSTGVEYHTIPTFTFSSGTTLHDVRVAYRSSNGSSTAGVVLIPTCYSGLINTTLTFTTAPYDALAKYHVIVVAMLSNGESASPSTKKFFPDPGELRYQDVVRAQHALLTEGLGVKELEAVIGFSMGGQQAYHWGVMYPDFVKRVVSICSSARTSLHNYAFLEGPVAALTSSIDYIAWKAMKAKIAAGEDVGKNLKEVVPKMGLRAFGRGYGAWLTSTHWFRQRLFMTLEGKPQSVEAWMKMREEGYMGWDAEDLLAGARMWQMGDISTVVPDTPEENKKLSQLGGAVPDDEPYEKALRSIKAKVLLMPCRTDQYFPPEDSEIEVKYLEKGELAVIESVWGHVAGGGLNPKDTEFMNDRIEEFMK</sequence>
<dbReference type="Gene3D" id="3.40.50.1820">
    <property type="entry name" value="alpha/beta hydrolase"/>
    <property type="match status" value="1"/>
</dbReference>
<reference evidence="3" key="1">
    <citation type="submission" date="2022-10" db="EMBL/GenBank/DDBJ databases">
        <title>Culturing micro-colonial fungi from biological soil crusts in the Mojave desert and describing Neophaeococcomyces mojavensis, and introducing the new genera and species Taxawa tesnikishii.</title>
        <authorList>
            <person name="Kurbessoian T."/>
            <person name="Stajich J.E."/>
        </authorList>
    </citation>
    <scope>NUCLEOTIDE SEQUENCE</scope>
    <source>
        <strain evidence="3">TK_41</strain>
    </source>
</reference>
<gene>
    <name evidence="3" type="ORF">H2200_011819</name>
</gene>
<evidence type="ECO:0000256" key="1">
    <source>
        <dbReference type="ARBA" id="ARBA00006886"/>
    </source>
</evidence>
<accession>A0AA38WYU0</accession>
<dbReference type="SUPFAM" id="SSF53474">
    <property type="entry name" value="alpha/beta-Hydrolases"/>
    <property type="match status" value="1"/>
</dbReference>
<comment type="similarity">
    <text evidence="1">Belongs to the AB hydrolase superfamily. MetX family.</text>
</comment>
<comment type="caution">
    <text evidence="3">The sequence shown here is derived from an EMBL/GenBank/DDBJ whole genome shotgun (WGS) entry which is preliminary data.</text>
</comment>
<dbReference type="Proteomes" id="UP001172673">
    <property type="component" value="Unassembled WGS sequence"/>
</dbReference>